<evidence type="ECO:0000313" key="2">
    <source>
        <dbReference type="EMBL" id="KAI1876531.1"/>
    </source>
</evidence>
<dbReference type="Pfam" id="PF12224">
    <property type="entry name" value="Amidoligase_2"/>
    <property type="match status" value="1"/>
</dbReference>
<evidence type="ECO:0000256" key="1">
    <source>
        <dbReference type="SAM" id="MobiDB-lite"/>
    </source>
</evidence>
<feature type="compositionally biased region" description="Low complexity" evidence="1">
    <location>
        <begin position="530"/>
        <end position="543"/>
    </location>
</feature>
<feature type="region of interest" description="Disordered" evidence="1">
    <location>
        <begin position="50"/>
        <end position="94"/>
    </location>
</feature>
<gene>
    <name evidence="2" type="ORF">JX265_004057</name>
</gene>
<accession>A0A9P9WRU1</accession>
<protein>
    <submittedName>
        <fullName evidence="2">Uncharacterized protein</fullName>
    </submittedName>
</protein>
<dbReference type="PANTHER" id="PTHR36847:SF1">
    <property type="entry name" value="AMIDOLIGASE ENZYME"/>
    <property type="match status" value="1"/>
</dbReference>
<sequence length="550" mass="62499">MVYRDNKDCGSRLTFGVELEFTVAFLPESIADPRPDGEKRSIEIGKPLKDFVALPRPPPGGKVQPSREQRYQLRDWEPDRDYNERDDPSLDLMNYSKEGPHIRHRIAKFLRENGIPAISDSADDETEKELQDHWRNNADRLGFTNKDDLPSTWEESTIWVVDTDTSVGESINEEYDWSPVEIKSPILYYDDCSVDLVKHIVNLLVSEFRIVMNNTAMLHVHAGRGSKGYSLNNLRMIASLLYAAAPRIDQLLPVFCGPLTEWAPGIRTHSLMTNLDEEDAMKALKYQREPLPGDAFMTQPAKADWNDLSVSLDPYHTDPSPWHMPNHPLLRQWKGHQRAAVFGVNRIWQASDKEELYANVGMVYQDPYSFLRPYRGSYNFDNCLLPDMKKGTVEFRQHPGTMSATAIEHWIQVTAGIVNFCVHADFLDVIAPVLRQLEQPDPNSEKSFLMNEPLAKEKKINITNTLHAMEDDGYSVYDFLWAIGLGAQAEWYEQQGLHPMPPDFVRIPGNNSKSVRIPENVRVNGGFEGSGASPSPEAGSPEAFDNKRKT</sequence>
<dbReference type="AlphaFoldDB" id="A0A9P9WRU1"/>
<keyword evidence="3" id="KW-1185">Reference proteome</keyword>
<reference evidence="2" key="1">
    <citation type="submission" date="2021-03" db="EMBL/GenBank/DDBJ databases">
        <title>Revisited historic fungal species revealed as producer of novel bioactive compounds through whole genome sequencing and comparative genomics.</title>
        <authorList>
            <person name="Vignolle G.A."/>
            <person name="Hochenegger N."/>
            <person name="Mach R.L."/>
            <person name="Mach-Aigner A.R."/>
            <person name="Javad Rahimi M."/>
            <person name="Salim K.A."/>
            <person name="Chan C.M."/>
            <person name="Lim L.B.L."/>
            <person name="Cai F."/>
            <person name="Druzhinina I.S."/>
            <person name="U'Ren J.M."/>
            <person name="Derntl C."/>
        </authorList>
    </citation>
    <scope>NUCLEOTIDE SEQUENCE</scope>
    <source>
        <strain evidence="2">TUCIM 5799</strain>
    </source>
</reference>
<name>A0A9P9WRU1_9PEZI</name>
<dbReference type="PANTHER" id="PTHR36847">
    <property type="entry name" value="AMIDOLIGASE ENZYME"/>
    <property type="match status" value="1"/>
</dbReference>
<feature type="compositionally biased region" description="Basic and acidic residues" evidence="1">
    <location>
        <begin position="65"/>
        <end position="88"/>
    </location>
</feature>
<evidence type="ECO:0000313" key="3">
    <source>
        <dbReference type="Proteomes" id="UP000829685"/>
    </source>
</evidence>
<comment type="caution">
    <text evidence="2">The sequence shown here is derived from an EMBL/GenBank/DDBJ whole genome shotgun (WGS) entry which is preliminary data.</text>
</comment>
<organism evidence="2 3">
    <name type="scientific">Neoarthrinium moseri</name>
    <dbReference type="NCBI Taxonomy" id="1658444"/>
    <lineage>
        <taxon>Eukaryota</taxon>
        <taxon>Fungi</taxon>
        <taxon>Dikarya</taxon>
        <taxon>Ascomycota</taxon>
        <taxon>Pezizomycotina</taxon>
        <taxon>Sordariomycetes</taxon>
        <taxon>Xylariomycetidae</taxon>
        <taxon>Amphisphaeriales</taxon>
        <taxon>Apiosporaceae</taxon>
        <taxon>Neoarthrinium</taxon>
    </lineage>
</organism>
<dbReference type="EMBL" id="JAFIMR010000007">
    <property type="protein sequence ID" value="KAI1876531.1"/>
    <property type="molecule type" value="Genomic_DNA"/>
</dbReference>
<dbReference type="InterPro" id="IPR022025">
    <property type="entry name" value="Amidoligase_2"/>
</dbReference>
<proteinExistence type="predicted"/>
<feature type="region of interest" description="Disordered" evidence="1">
    <location>
        <begin position="520"/>
        <end position="550"/>
    </location>
</feature>
<dbReference type="Proteomes" id="UP000829685">
    <property type="component" value="Unassembled WGS sequence"/>
</dbReference>